<dbReference type="EMBL" id="NCUE01000019">
    <property type="protein sequence ID" value="ORO41718.1"/>
    <property type="molecule type" value="Genomic_DNA"/>
</dbReference>
<organism evidence="1 2">
    <name type="scientific">Streptococcus oralis subsp. tigurinus</name>
    <dbReference type="NCBI Taxonomy" id="1077464"/>
    <lineage>
        <taxon>Bacteria</taxon>
        <taxon>Bacillati</taxon>
        <taxon>Bacillota</taxon>
        <taxon>Bacilli</taxon>
        <taxon>Lactobacillales</taxon>
        <taxon>Streptococcaceae</taxon>
        <taxon>Streptococcus</taxon>
    </lineage>
</organism>
<evidence type="ECO:0000313" key="2">
    <source>
        <dbReference type="Proteomes" id="UP000193958"/>
    </source>
</evidence>
<dbReference type="AlphaFoldDB" id="A0A1X1G494"/>
<protein>
    <submittedName>
        <fullName evidence="1">Uncharacterized protein</fullName>
    </submittedName>
</protein>
<proteinExistence type="predicted"/>
<dbReference type="Proteomes" id="UP000193958">
    <property type="component" value="Unassembled WGS sequence"/>
</dbReference>
<gene>
    <name evidence="1" type="ORF">B7727_07765</name>
</gene>
<evidence type="ECO:0000313" key="1">
    <source>
        <dbReference type="EMBL" id="ORO41718.1"/>
    </source>
</evidence>
<accession>A0A1X1G494</accession>
<name>A0A1X1G494_STROR</name>
<sequence length="59" mass="7152">MKSQTFLFHHNLLKKSPNQVAFLWLGEENSIRKKFLKNDKSEKKIKLALRFILYYIIIK</sequence>
<comment type="caution">
    <text evidence="1">The sequence shown here is derived from an EMBL/GenBank/DDBJ whole genome shotgun (WGS) entry which is preliminary data.</text>
</comment>
<reference evidence="1 2" key="1">
    <citation type="journal article" date="2016" name="Eur. J. Clin. Microbiol. Infect. Dis.">
        <title>Whole genome sequencing as a tool for phylogenetic analysis of clinical strains of Mitis group streptococci.</title>
        <authorList>
            <person name="Rasmussen L.H."/>
            <person name="Dargis R."/>
            <person name="Hojholt K."/>
            <person name="Christensen J.J."/>
            <person name="Skovgaard O."/>
            <person name="Justesen U.S."/>
            <person name="Rosenvinge F.S."/>
            <person name="Moser C."/>
            <person name="Lukjancenko O."/>
            <person name="Rasmussen S."/>
            <person name="Nielsen X.C."/>
        </authorList>
    </citation>
    <scope>NUCLEOTIDE SEQUENCE [LARGE SCALE GENOMIC DNA]</scope>
    <source>
        <strain evidence="1 2">B_003802_10</strain>
    </source>
</reference>